<name>A0A927U680_9FIRM</name>
<reference evidence="1" key="1">
    <citation type="submission" date="2019-04" db="EMBL/GenBank/DDBJ databases">
        <title>Evolution of Biomass-Degrading Anaerobic Consortia Revealed by Metagenomics.</title>
        <authorList>
            <person name="Peng X."/>
        </authorList>
    </citation>
    <scope>NUCLEOTIDE SEQUENCE</scope>
    <source>
        <strain evidence="1">SIG311</strain>
    </source>
</reference>
<evidence type="ECO:0000313" key="2">
    <source>
        <dbReference type="Proteomes" id="UP000766246"/>
    </source>
</evidence>
<organism evidence="1 2">
    <name type="scientific">Pseudobutyrivibrio ruminis</name>
    <dbReference type="NCBI Taxonomy" id="46206"/>
    <lineage>
        <taxon>Bacteria</taxon>
        <taxon>Bacillati</taxon>
        <taxon>Bacillota</taxon>
        <taxon>Clostridia</taxon>
        <taxon>Lachnospirales</taxon>
        <taxon>Lachnospiraceae</taxon>
        <taxon>Pseudobutyrivibrio</taxon>
    </lineage>
</organism>
<sequence>MTDQEIKFSFINLKNNINELKNISTTLGGIKSYTDCFSESEGLSKEALAKQLDTTINAGLMLQKAIDDLVIDLECAAKTFREMDDTLSNQFKYCGRVNQ</sequence>
<proteinExistence type="predicted"/>
<gene>
    <name evidence="1" type="ORF">E7272_04450</name>
</gene>
<protein>
    <submittedName>
        <fullName evidence="1">Uncharacterized protein</fullName>
    </submittedName>
</protein>
<dbReference type="AlphaFoldDB" id="A0A927U680"/>
<evidence type="ECO:0000313" key="1">
    <source>
        <dbReference type="EMBL" id="MBE5919076.1"/>
    </source>
</evidence>
<dbReference type="EMBL" id="SVER01000009">
    <property type="protein sequence ID" value="MBE5919076.1"/>
    <property type="molecule type" value="Genomic_DNA"/>
</dbReference>
<dbReference type="Proteomes" id="UP000766246">
    <property type="component" value="Unassembled WGS sequence"/>
</dbReference>
<comment type="caution">
    <text evidence="1">The sequence shown here is derived from an EMBL/GenBank/DDBJ whole genome shotgun (WGS) entry which is preliminary data.</text>
</comment>
<accession>A0A927U680</accession>